<evidence type="ECO:0000259" key="1">
    <source>
        <dbReference type="SMART" id="SM00530"/>
    </source>
</evidence>
<dbReference type="SUPFAM" id="SSF47413">
    <property type="entry name" value="lambda repressor-like DNA-binding domains"/>
    <property type="match status" value="1"/>
</dbReference>
<dbReference type="InterPro" id="IPR010982">
    <property type="entry name" value="Lambda_DNA-bd_dom_sf"/>
</dbReference>
<reference evidence="2" key="1">
    <citation type="journal article" date="2006" name="Proc. Natl. Acad. Sci. U.S.A.">
        <title>Presence/absence polymorphism for alternative pathogenicity islands in Pseudomonas viridiflava, a pathogen of Arabidopsis.</title>
        <authorList>
            <person name="Araki H."/>
            <person name="Tian D."/>
            <person name="Goss E.M."/>
            <person name="Jakob K."/>
            <person name="Halldorsdottir S.S."/>
            <person name="Kreitman M."/>
            <person name="Bergelson J."/>
        </authorList>
    </citation>
    <scope>NUCLEOTIDE SEQUENCE</scope>
    <source>
        <strain evidence="2">ME3.1b</strain>
    </source>
</reference>
<proteinExistence type="predicted"/>
<sequence length="84" mass="9541">MLAPFQRSDTMTIGQRLRRERRAKGMSVRALAILADVRAYAQSRYENGSRLPYANYLNTLHDLGMDVPYILLGRRTAARVCAPD</sequence>
<dbReference type="Pfam" id="PF13560">
    <property type="entry name" value="HTH_31"/>
    <property type="match status" value="1"/>
</dbReference>
<dbReference type="CDD" id="cd00093">
    <property type="entry name" value="HTH_XRE"/>
    <property type="match status" value="1"/>
</dbReference>
<dbReference type="EMBL" id="AY597275">
    <property type="protein sequence ID" value="AAT96085.1"/>
    <property type="molecule type" value="Genomic_DNA"/>
</dbReference>
<dbReference type="Gene3D" id="1.10.260.40">
    <property type="entry name" value="lambda repressor-like DNA-binding domains"/>
    <property type="match status" value="1"/>
</dbReference>
<feature type="domain" description="HTH cro/C1-type" evidence="1">
    <location>
        <begin position="16"/>
        <end position="70"/>
    </location>
</feature>
<dbReference type="GO" id="GO:0003677">
    <property type="term" value="F:DNA binding"/>
    <property type="evidence" value="ECO:0007669"/>
    <property type="project" value="UniProtKB-KW"/>
</dbReference>
<accession>I6LCH9</accession>
<protein>
    <submittedName>
        <fullName evidence="2">DNA-binding protein</fullName>
    </submittedName>
</protein>
<dbReference type="InterPro" id="IPR001387">
    <property type="entry name" value="Cro/C1-type_HTH"/>
</dbReference>
<dbReference type="SMART" id="SM00530">
    <property type="entry name" value="HTH_XRE"/>
    <property type="match status" value="1"/>
</dbReference>
<evidence type="ECO:0000313" key="2">
    <source>
        <dbReference type="EMBL" id="AAT96085.1"/>
    </source>
</evidence>
<name>I6LCH9_PSEVI</name>
<dbReference type="AlphaFoldDB" id="I6LCH9"/>
<organism evidence="2">
    <name type="scientific">Pseudomonas viridiflava</name>
    <name type="common">Phytomonas viridiflava</name>
    <dbReference type="NCBI Taxonomy" id="33069"/>
    <lineage>
        <taxon>Bacteria</taxon>
        <taxon>Pseudomonadati</taxon>
        <taxon>Pseudomonadota</taxon>
        <taxon>Gammaproteobacteria</taxon>
        <taxon>Pseudomonadales</taxon>
        <taxon>Pseudomonadaceae</taxon>
        <taxon>Pseudomonas</taxon>
    </lineage>
</organism>
<keyword evidence="2" id="KW-0238">DNA-binding</keyword>